<proteinExistence type="predicted"/>
<keyword evidence="1" id="KW-1133">Transmembrane helix</keyword>
<dbReference type="AlphaFoldDB" id="A0A6C0EGT8"/>
<accession>A0A6C0EGT8</accession>
<reference evidence="2" key="1">
    <citation type="journal article" date="2020" name="Nature">
        <title>Giant virus diversity and host interactions through global metagenomics.</title>
        <authorList>
            <person name="Schulz F."/>
            <person name="Roux S."/>
            <person name="Paez-Espino D."/>
            <person name="Jungbluth S."/>
            <person name="Walsh D.A."/>
            <person name="Denef V.J."/>
            <person name="McMahon K.D."/>
            <person name="Konstantinidis K.T."/>
            <person name="Eloe-Fadrosh E.A."/>
            <person name="Kyrpides N.C."/>
            <person name="Woyke T."/>
        </authorList>
    </citation>
    <scope>NUCLEOTIDE SEQUENCE</scope>
    <source>
        <strain evidence="2">GVMAG-M-3300000115-19</strain>
    </source>
</reference>
<dbReference type="EMBL" id="MN738848">
    <property type="protein sequence ID" value="QHT27972.1"/>
    <property type="molecule type" value="Genomic_DNA"/>
</dbReference>
<feature type="transmembrane region" description="Helical" evidence="1">
    <location>
        <begin position="6"/>
        <end position="25"/>
    </location>
</feature>
<keyword evidence="1" id="KW-0812">Transmembrane</keyword>
<evidence type="ECO:0000256" key="1">
    <source>
        <dbReference type="SAM" id="Phobius"/>
    </source>
</evidence>
<organism evidence="2">
    <name type="scientific">viral metagenome</name>
    <dbReference type="NCBI Taxonomy" id="1070528"/>
    <lineage>
        <taxon>unclassified sequences</taxon>
        <taxon>metagenomes</taxon>
        <taxon>organismal metagenomes</taxon>
    </lineage>
</organism>
<protein>
    <submittedName>
        <fullName evidence="2">Uncharacterized protein</fullName>
    </submittedName>
</protein>
<keyword evidence="1" id="KW-0472">Membrane</keyword>
<sequence length="84" mass="10129">MSKFKIDNNCLLIIILVLIVFIYMIKYNKEPLVNYQEQPLGNIKSCVNTPNGLKFYRSDRYRKPYNWPSCHMVDYPVRHCKHFD</sequence>
<name>A0A6C0EGT8_9ZZZZ</name>
<evidence type="ECO:0000313" key="2">
    <source>
        <dbReference type="EMBL" id="QHT27972.1"/>
    </source>
</evidence>